<proteinExistence type="predicted"/>
<dbReference type="OrthoDB" id="7847071at2"/>
<feature type="transmembrane region" description="Helical" evidence="1">
    <location>
        <begin position="81"/>
        <end position="101"/>
    </location>
</feature>
<comment type="caution">
    <text evidence="2">The sequence shown here is derived from an EMBL/GenBank/DDBJ whole genome shotgun (WGS) entry which is preliminary data.</text>
</comment>
<gene>
    <name evidence="2" type="ORF">FQV27_01650</name>
</gene>
<evidence type="ECO:0000313" key="2">
    <source>
        <dbReference type="EMBL" id="TXB70602.1"/>
    </source>
</evidence>
<feature type="transmembrane region" description="Helical" evidence="1">
    <location>
        <begin position="107"/>
        <end position="124"/>
    </location>
</feature>
<dbReference type="AlphaFoldDB" id="A0A5C6S914"/>
<feature type="transmembrane region" description="Helical" evidence="1">
    <location>
        <begin position="19"/>
        <end position="36"/>
    </location>
</feature>
<keyword evidence="1" id="KW-1133">Transmembrane helix</keyword>
<keyword evidence="1" id="KW-0472">Membrane</keyword>
<keyword evidence="3" id="KW-1185">Reference proteome</keyword>
<keyword evidence="1" id="KW-0812">Transmembrane</keyword>
<name>A0A5C6S914_9RHOB</name>
<reference evidence="2 3" key="1">
    <citation type="submission" date="2019-08" db="EMBL/GenBank/DDBJ databases">
        <authorList>
            <person name="Ye J."/>
        </authorList>
    </citation>
    <scope>NUCLEOTIDE SEQUENCE [LARGE SCALE GENOMIC DNA]</scope>
    <source>
        <strain evidence="2 3">TK008</strain>
    </source>
</reference>
<dbReference type="RefSeq" id="WP_147096111.1">
    <property type="nucleotide sequence ID" value="NZ_JBHUFH010000002.1"/>
</dbReference>
<dbReference type="Proteomes" id="UP000321562">
    <property type="component" value="Unassembled WGS sequence"/>
</dbReference>
<evidence type="ECO:0008006" key="4">
    <source>
        <dbReference type="Google" id="ProtNLM"/>
    </source>
</evidence>
<evidence type="ECO:0000256" key="1">
    <source>
        <dbReference type="SAM" id="Phobius"/>
    </source>
</evidence>
<sequence length="189" mass="20869">MFLTDIISILDARSFSSPWFWLVLLAIWSFGGRRVLGIPADVLADAGSSLRRYPSEARAEVVALLDWMSLNVPRWRMSPGVGAAITALICFVLAVLIVLGFGANLEMAQAIVLLMLPQAILLVLRVRLAAQLYWVLEAAELGQPVPEAATEALRRINRYRVLQMAISLVAVILAAFWATRWIVLHPHGV</sequence>
<accession>A0A5C6S914</accession>
<organism evidence="2 3">
    <name type="scientific">Paracoccus aurantiacus</name>
    <dbReference type="NCBI Taxonomy" id="2599412"/>
    <lineage>
        <taxon>Bacteria</taxon>
        <taxon>Pseudomonadati</taxon>
        <taxon>Pseudomonadota</taxon>
        <taxon>Alphaproteobacteria</taxon>
        <taxon>Rhodobacterales</taxon>
        <taxon>Paracoccaceae</taxon>
        <taxon>Paracoccus</taxon>
    </lineage>
</organism>
<dbReference type="EMBL" id="VOPL01000001">
    <property type="protein sequence ID" value="TXB70602.1"/>
    <property type="molecule type" value="Genomic_DNA"/>
</dbReference>
<protein>
    <recommendedName>
        <fullName evidence="4">Component of SufBCD complex</fullName>
    </recommendedName>
</protein>
<evidence type="ECO:0000313" key="3">
    <source>
        <dbReference type="Proteomes" id="UP000321562"/>
    </source>
</evidence>
<feature type="transmembrane region" description="Helical" evidence="1">
    <location>
        <begin position="161"/>
        <end position="183"/>
    </location>
</feature>